<dbReference type="GO" id="GO:0015627">
    <property type="term" value="C:type II protein secretion system complex"/>
    <property type="evidence" value="ECO:0007669"/>
    <property type="project" value="TreeGrafter"/>
</dbReference>
<dbReference type="SUPFAM" id="SSF47781">
    <property type="entry name" value="RuvA domain 2-like"/>
    <property type="match status" value="1"/>
</dbReference>
<keyword evidence="1" id="KW-1133">Transmembrane helix</keyword>
<dbReference type="Pfam" id="PF12836">
    <property type="entry name" value="HHH_3"/>
    <property type="match status" value="1"/>
</dbReference>
<organism evidence="3 4">
    <name type="scientific">Alkalicoccus luteus</name>
    <dbReference type="NCBI Taxonomy" id="1237094"/>
    <lineage>
        <taxon>Bacteria</taxon>
        <taxon>Bacillati</taxon>
        <taxon>Bacillota</taxon>
        <taxon>Bacilli</taxon>
        <taxon>Bacillales</taxon>
        <taxon>Bacillaceae</taxon>
        <taxon>Alkalicoccus</taxon>
    </lineage>
</organism>
<dbReference type="NCBIfam" id="TIGR00426">
    <property type="entry name" value="competence protein ComEA helix-hairpin-helix repeat region"/>
    <property type="match status" value="1"/>
</dbReference>
<dbReference type="PANTHER" id="PTHR21180:SF32">
    <property type="entry name" value="ENDONUCLEASE_EXONUCLEASE_PHOSPHATASE FAMILY DOMAIN-CONTAINING PROTEIN 1"/>
    <property type="match status" value="1"/>
</dbReference>
<evidence type="ECO:0000256" key="1">
    <source>
        <dbReference type="SAM" id="Phobius"/>
    </source>
</evidence>
<dbReference type="Gene3D" id="1.10.150.310">
    <property type="entry name" value="Tex RuvX-like domain-like"/>
    <property type="match status" value="1"/>
</dbReference>
<protein>
    <recommendedName>
        <fullName evidence="2">Helix-hairpin-helix DNA-binding motif class 1 domain-containing protein</fullName>
    </recommendedName>
</protein>
<feature type="domain" description="Helix-hairpin-helix DNA-binding motif class 1" evidence="2">
    <location>
        <begin position="149"/>
        <end position="168"/>
    </location>
</feature>
<dbReference type="AlphaFoldDB" id="A0A969PS39"/>
<sequence length="202" mass="21297">MIERLKELDRPILIKAAAVCAAVVAAGFLLFSDGNHEDTPIHSAAGDNDPDEAVVAEEGPVVIEIKGEVAAPGVYTLPFGSRTVDAVEMAGGQTEEADLLAVNLAAVLMDEMSIYVPAQLGEDIAEEHQREETHEEAGGTISLNLADSAMLQTLPGIGPAKAEAIIQYRDENGSFTSLDRLTEVPGIGEKTLESIAPLLTLH</sequence>
<keyword evidence="1" id="KW-0472">Membrane</keyword>
<feature type="domain" description="Helix-hairpin-helix DNA-binding motif class 1" evidence="2">
    <location>
        <begin position="179"/>
        <end position="198"/>
    </location>
</feature>
<keyword evidence="1" id="KW-0812">Transmembrane</keyword>
<proteinExistence type="predicted"/>
<dbReference type="InterPro" id="IPR004509">
    <property type="entry name" value="Competence_ComEA_HhH"/>
</dbReference>
<dbReference type="InterPro" id="IPR019554">
    <property type="entry name" value="Soluble_ligand-bd"/>
</dbReference>
<dbReference type="InterPro" id="IPR003583">
    <property type="entry name" value="Hlx-hairpin-Hlx_DNA-bd_motif"/>
</dbReference>
<dbReference type="EMBL" id="JAATHJ010000003">
    <property type="protein sequence ID" value="NJP36514.1"/>
    <property type="molecule type" value="Genomic_DNA"/>
</dbReference>
<dbReference type="Gene3D" id="3.10.560.10">
    <property type="entry name" value="Outer membrane lipoprotein wza domain like"/>
    <property type="match status" value="1"/>
</dbReference>
<evidence type="ECO:0000259" key="2">
    <source>
        <dbReference type="SMART" id="SM00278"/>
    </source>
</evidence>
<keyword evidence="4" id="KW-1185">Reference proteome</keyword>
<dbReference type="SMART" id="SM00278">
    <property type="entry name" value="HhH1"/>
    <property type="match status" value="2"/>
</dbReference>
<evidence type="ECO:0000313" key="3">
    <source>
        <dbReference type="EMBL" id="NJP36514.1"/>
    </source>
</evidence>
<accession>A0A969PS39</accession>
<comment type="caution">
    <text evidence="3">The sequence shown here is derived from an EMBL/GenBank/DDBJ whole genome shotgun (WGS) entry which is preliminary data.</text>
</comment>
<dbReference type="GO" id="GO:0003677">
    <property type="term" value="F:DNA binding"/>
    <property type="evidence" value="ECO:0007669"/>
    <property type="project" value="InterPro"/>
</dbReference>
<feature type="transmembrane region" description="Helical" evidence="1">
    <location>
        <begin position="12"/>
        <end position="31"/>
    </location>
</feature>
<dbReference type="Proteomes" id="UP000752012">
    <property type="component" value="Unassembled WGS sequence"/>
</dbReference>
<evidence type="ECO:0000313" key="4">
    <source>
        <dbReference type="Proteomes" id="UP000752012"/>
    </source>
</evidence>
<gene>
    <name evidence="3" type="ORF">HCN83_02790</name>
</gene>
<dbReference type="GO" id="GO:0015628">
    <property type="term" value="P:protein secretion by the type II secretion system"/>
    <property type="evidence" value="ECO:0007669"/>
    <property type="project" value="TreeGrafter"/>
</dbReference>
<dbReference type="InterPro" id="IPR010994">
    <property type="entry name" value="RuvA_2-like"/>
</dbReference>
<reference evidence="3 4" key="1">
    <citation type="submission" date="2020-03" db="EMBL/GenBank/DDBJ databases">
        <title>Assessment of the enzymatic potential of alkaline-tolerant lipase obtained from Bacillus luteus H11 (technogenic soil) for the bioremediation of saline soils contaminated with petroleum substances.</title>
        <authorList>
            <person name="Kalwasinska A."/>
        </authorList>
    </citation>
    <scope>NUCLEOTIDE SEQUENCE [LARGE SCALE GENOMIC DNA]</scope>
    <source>
        <strain evidence="3 4">H11</strain>
    </source>
</reference>
<dbReference type="RefSeq" id="WP_168004807.1">
    <property type="nucleotide sequence ID" value="NZ_JAATHJ010000003.1"/>
</dbReference>
<name>A0A969PS39_9BACI</name>
<dbReference type="PANTHER" id="PTHR21180">
    <property type="entry name" value="ENDONUCLEASE/EXONUCLEASE/PHOSPHATASE FAMILY DOMAIN-CONTAINING PROTEIN 1"/>
    <property type="match status" value="1"/>
</dbReference>
<dbReference type="InterPro" id="IPR051675">
    <property type="entry name" value="Endo/Exo/Phosphatase_dom_1"/>
</dbReference>
<dbReference type="Pfam" id="PF10531">
    <property type="entry name" value="SLBB"/>
    <property type="match status" value="1"/>
</dbReference>
<dbReference type="GO" id="GO:0006281">
    <property type="term" value="P:DNA repair"/>
    <property type="evidence" value="ECO:0007669"/>
    <property type="project" value="InterPro"/>
</dbReference>